<feature type="compositionally biased region" description="Basic residues" evidence="1">
    <location>
        <begin position="110"/>
        <end position="120"/>
    </location>
</feature>
<comment type="caution">
    <text evidence="2">The sequence shown here is derived from an EMBL/GenBank/DDBJ whole genome shotgun (WGS) entry which is preliminary data.</text>
</comment>
<reference evidence="2" key="1">
    <citation type="submission" date="2023-07" db="EMBL/GenBank/DDBJ databases">
        <title>A chromosome-level genome assembly of Lolium multiflorum.</title>
        <authorList>
            <person name="Chen Y."/>
            <person name="Copetti D."/>
            <person name="Kolliker R."/>
            <person name="Studer B."/>
        </authorList>
    </citation>
    <scope>NUCLEOTIDE SEQUENCE</scope>
    <source>
        <strain evidence="2">02402/16</strain>
        <tissue evidence="2">Leaf</tissue>
    </source>
</reference>
<feature type="compositionally biased region" description="Acidic residues" evidence="1">
    <location>
        <begin position="142"/>
        <end position="164"/>
    </location>
</feature>
<dbReference type="AlphaFoldDB" id="A0AAD8THV4"/>
<evidence type="ECO:0000313" key="2">
    <source>
        <dbReference type="EMBL" id="KAK1681941.1"/>
    </source>
</evidence>
<feature type="region of interest" description="Disordered" evidence="1">
    <location>
        <begin position="75"/>
        <end position="174"/>
    </location>
</feature>
<proteinExistence type="predicted"/>
<gene>
    <name evidence="2" type="ORF">QYE76_042789</name>
</gene>
<organism evidence="2 3">
    <name type="scientific">Lolium multiflorum</name>
    <name type="common">Italian ryegrass</name>
    <name type="synonym">Lolium perenne subsp. multiflorum</name>
    <dbReference type="NCBI Taxonomy" id="4521"/>
    <lineage>
        <taxon>Eukaryota</taxon>
        <taxon>Viridiplantae</taxon>
        <taxon>Streptophyta</taxon>
        <taxon>Embryophyta</taxon>
        <taxon>Tracheophyta</taxon>
        <taxon>Spermatophyta</taxon>
        <taxon>Magnoliopsida</taxon>
        <taxon>Liliopsida</taxon>
        <taxon>Poales</taxon>
        <taxon>Poaceae</taxon>
        <taxon>BOP clade</taxon>
        <taxon>Pooideae</taxon>
        <taxon>Poodae</taxon>
        <taxon>Poeae</taxon>
        <taxon>Poeae Chloroplast Group 2 (Poeae type)</taxon>
        <taxon>Loliodinae</taxon>
        <taxon>Loliinae</taxon>
        <taxon>Lolium</taxon>
    </lineage>
</organism>
<evidence type="ECO:0000256" key="1">
    <source>
        <dbReference type="SAM" id="MobiDB-lite"/>
    </source>
</evidence>
<protein>
    <submittedName>
        <fullName evidence="2">Uncharacterized protein</fullName>
    </submittedName>
</protein>
<accession>A0AAD8THV4</accession>
<dbReference type="Proteomes" id="UP001231189">
    <property type="component" value="Unassembled WGS sequence"/>
</dbReference>
<dbReference type="EMBL" id="JAUUTY010000002">
    <property type="protein sequence ID" value="KAK1681941.1"/>
    <property type="molecule type" value="Genomic_DNA"/>
</dbReference>
<evidence type="ECO:0000313" key="3">
    <source>
        <dbReference type="Proteomes" id="UP001231189"/>
    </source>
</evidence>
<name>A0AAD8THV4_LOLMU</name>
<keyword evidence="3" id="KW-1185">Reference proteome</keyword>
<sequence length="195" mass="21182">MLKKEKAKFGVDHEKLVKDLDELDKAHKALKSEHSLLSKSNEQLQIRLAKYDVPSSSTSTCDHANIIEENARLKDELAKASSPQSKLSLDDLLSKQRSNNGKEGIGYNAKAKKANKKKAKPAQENKKVITNAVTRCCGGDGGVDDGDDDDDDGDDVPLDDDGDGVDFPSGREFPGGFLPAGELFSLWCSPPARRL</sequence>